<evidence type="ECO:0000256" key="1">
    <source>
        <dbReference type="ARBA" id="ARBA00023587"/>
    </source>
</evidence>
<dbReference type="GO" id="GO:0031470">
    <property type="term" value="C:carboxysome"/>
    <property type="evidence" value="ECO:0007669"/>
    <property type="project" value="UniProtKB-SubCell"/>
</dbReference>
<keyword evidence="3" id="KW-1283">Bacterial microcompartment</keyword>
<dbReference type="SUPFAM" id="SSF159133">
    <property type="entry name" value="EutN/CcmL-like"/>
    <property type="match status" value="1"/>
</dbReference>
<dbReference type="PANTHER" id="PTHR36539">
    <property type="entry name" value="ETHANOLAMINE UTILIZATION PROTEIN EUTN"/>
    <property type="match status" value="1"/>
</dbReference>
<dbReference type="KEGG" id="vne:CFK40_04650"/>
<dbReference type="Proteomes" id="UP000204391">
    <property type="component" value="Chromosome"/>
</dbReference>
<dbReference type="CDD" id="cd01614">
    <property type="entry name" value="EutN_CcmL"/>
    <property type="match status" value="1"/>
</dbReference>
<dbReference type="AlphaFoldDB" id="A0A221M9M5"/>
<dbReference type="InterPro" id="IPR036677">
    <property type="entry name" value="EutN_CcmL_sf"/>
</dbReference>
<keyword evidence="5" id="KW-1185">Reference proteome</keyword>
<evidence type="ECO:0000313" key="4">
    <source>
        <dbReference type="EMBL" id="ASN04347.1"/>
    </source>
</evidence>
<sequence length="93" mass="9724">MIVGEVVGNIWATRKEEGLTGLKFLVVQPDSSFSSFSPSTFVAVDRIGAGVGDKVMVTNGSSASRIDNVQLPIDSLIIGIVDSVEVERGEGNG</sequence>
<dbReference type="InterPro" id="IPR004992">
    <property type="entry name" value="EutN_CcmL"/>
</dbReference>
<gene>
    <name evidence="4" type="ORF">CFK40_04650</name>
</gene>
<reference evidence="4 5" key="1">
    <citation type="journal article" date="2003" name="Int. J. Syst. Evol. Microbiol.">
        <title>Virgibacillus carmonensis sp. nov., Virgibacillus necropolis sp. nov. and Virgibacillus picturae sp. nov., three novel species isolated from deteriorated mural paintings, transfer of the species of the genus salibacillus to Virgibacillus, as Virgibacillus marismortui comb. nov. and Virgibacillus salexigens comb. nov., and emended description of the genus Virgibacillus.</title>
        <authorList>
            <person name="Heyrman J."/>
            <person name="Logan N.A."/>
            <person name="Busse H.J."/>
            <person name="Balcaen A."/>
            <person name="Lebbe L."/>
            <person name="Rodriguez-Diaz M."/>
            <person name="Swings J."/>
            <person name="De Vos P."/>
        </authorList>
    </citation>
    <scope>NUCLEOTIDE SEQUENCE [LARGE SCALE GENOMIC DNA]</scope>
    <source>
        <strain evidence="4 5">LMG 19488</strain>
    </source>
</reference>
<dbReference type="Pfam" id="PF03319">
    <property type="entry name" value="EutN_CcmL"/>
    <property type="match status" value="1"/>
</dbReference>
<dbReference type="RefSeq" id="WP_089531018.1">
    <property type="nucleotide sequence ID" value="NZ_CP022437.1"/>
</dbReference>
<dbReference type="EMBL" id="CP022437">
    <property type="protein sequence ID" value="ASN04347.1"/>
    <property type="molecule type" value="Genomic_DNA"/>
</dbReference>
<dbReference type="PROSITE" id="PS51932">
    <property type="entry name" value="BMV"/>
    <property type="match status" value="1"/>
</dbReference>
<evidence type="ECO:0000313" key="5">
    <source>
        <dbReference type="Proteomes" id="UP000204391"/>
    </source>
</evidence>
<protein>
    <submittedName>
        <fullName evidence="4">Ethanolamine utilization protein EutN</fullName>
    </submittedName>
</protein>
<evidence type="ECO:0000256" key="3">
    <source>
        <dbReference type="ARBA" id="ARBA00024446"/>
    </source>
</evidence>
<keyword evidence="2" id="KW-1282">Carboxysome</keyword>
<name>A0A221M9M5_9BACI</name>
<dbReference type="OrthoDB" id="196195at2"/>
<evidence type="ECO:0000256" key="2">
    <source>
        <dbReference type="ARBA" id="ARBA00023669"/>
    </source>
</evidence>
<accession>A0A221M9M5</accession>
<dbReference type="Gene3D" id="2.40.50.220">
    <property type="entry name" value="EutN/Ccml"/>
    <property type="match status" value="1"/>
</dbReference>
<organism evidence="4 5">
    <name type="scientific">Virgibacillus necropolis</name>
    <dbReference type="NCBI Taxonomy" id="163877"/>
    <lineage>
        <taxon>Bacteria</taxon>
        <taxon>Bacillati</taxon>
        <taxon>Bacillota</taxon>
        <taxon>Bacilli</taxon>
        <taxon>Bacillales</taxon>
        <taxon>Bacillaceae</taxon>
        <taxon>Virgibacillus</taxon>
    </lineage>
</organism>
<comment type="subcellular location">
    <subcellularLocation>
        <location evidence="1">Carboxysome</location>
    </subcellularLocation>
</comment>
<dbReference type="PANTHER" id="PTHR36539:SF2">
    <property type="entry name" value="ETHANOLAMINE UTILIZATION PROTEIN"/>
    <property type="match status" value="1"/>
</dbReference>
<proteinExistence type="predicted"/>